<name>A0A239AVP3_9FIRM</name>
<evidence type="ECO:0000256" key="1">
    <source>
        <dbReference type="SAM" id="MobiDB-lite"/>
    </source>
</evidence>
<organism evidence="2 3">
    <name type="scientific">Anaerovirgula multivorans</name>
    <dbReference type="NCBI Taxonomy" id="312168"/>
    <lineage>
        <taxon>Bacteria</taxon>
        <taxon>Bacillati</taxon>
        <taxon>Bacillota</taxon>
        <taxon>Clostridia</taxon>
        <taxon>Peptostreptococcales</taxon>
        <taxon>Natronincolaceae</taxon>
        <taxon>Anaerovirgula</taxon>
    </lineage>
</organism>
<proteinExistence type="predicted"/>
<reference evidence="2 3" key="1">
    <citation type="submission" date="2017-06" db="EMBL/GenBank/DDBJ databases">
        <authorList>
            <person name="Kim H.J."/>
            <person name="Triplett B.A."/>
        </authorList>
    </citation>
    <scope>NUCLEOTIDE SEQUENCE [LARGE SCALE GENOMIC DNA]</scope>
    <source>
        <strain evidence="2 3">SCA</strain>
    </source>
</reference>
<accession>A0A239AVP3</accession>
<evidence type="ECO:0000313" key="2">
    <source>
        <dbReference type="EMBL" id="SNR99033.1"/>
    </source>
</evidence>
<feature type="region of interest" description="Disordered" evidence="1">
    <location>
        <begin position="1"/>
        <end position="24"/>
    </location>
</feature>
<sequence length="62" mass="7095">MRNAVGFLDPEKPEKKKRGRPRKKGQKVKIINLFKTESIQSISVLLYGEARTIDIVVKDLTL</sequence>
<dbReference type="AlphaFoldDB" id="A0A239AVP3"/>
<evidence type="ECO:0000313" key="3">
    <source>
        <dbReference type="Proteomes" id="UP000198304"/>
    </source>
</evidence>
<keyword evidence="3" id="KW-1185">Reference proteome</keyword>
<protein>
    <submittedName>
        <fullName evidence="2">Uncharacterized protein</fullName>
    </submittedName>
</protein>
<feature type="compositionally biased region" description="Basic residues" evidence="1">
    <location>
        <begin position="15"/>
        <end position="24"/>
    </location>
</feature>
<gene>
    <name evidence="2" type="ORF">SAMN05446037_1002260</name>
</gene>
<dbReference type="EMBL" id="FZOJ01000002">
    <property type="protein sequence ID" value="SNR99033.1"/>
    <property type="molecule type" value="Genomic_DNA"/>
</dbReference>
<dbReference type="Proteomes" id="UP000198304">
    <property type="component" value="Unassembled WGS sequence"/>
</dbReference>